<gene>
    <name evidence="1" type="ORF">PHPALM_14808</name>
</gene>
<evidence type="ECO:0000313" key="2">
    <source>
        <dbReference type="Proteomes" id="UP000237271"/>
    </source>
</evidence>
<comment type="caution">
    <text evidence="1">The sequence shown here is derived from an EMBL/GenBank/DDBJ whole genome shotgun (WGS) entry which is preliminary data.</text>
</comment>
<dbReference type="PANTHER" id="PTHR36960:SF1">
    <property type="entry name" value="SI:DKEY-32E6.3"/>
    <property type="match status" value="1"/>
</dbReference>
<organism evidence="1 2">
    <name type="scientific">Phytophthora palmivora</name>
    <dbReference type="NCBI Taxonomy" id="4796"/>
    <lineage>
        <taxon>Eukaryota</taxon>
        <taxon>Sar</taxon>
        <taxon>Stramenopiles</taxon>
        <taxon>Oomycota</taxon>
        <taxon>Peronosporomycetes</taxon>
        <taxon>Peronosporales</taxon>
        <taxon>Peronosporaceae</taxon>
        <taxon>Phytophthora</taxon>
    </lineage>
</organism>
<dbReference type="AlphaFoldDB" id="A0A2P4XTT5"/>
<dbReference type="OrthoDB" id="417678at2759"/>
<dbReference type="PANTHER" id="PTHR36960">
    <property type="entry name" value="SI:DKEY-32E6.3"/>
    <property type="match status" value="1"/>
</dbReference>
<reference evidence="1 2" key="1">
    <citation type="journal article" date="2017" name="Genome Biol. Evol.">
        <title>Phytophthora megakarya and P. palmivora, closely related causal agents of cacao black pod rot, underwent increases in genome sizes and gene numbers by different mechanisms.</title>
        <authorList>
            <person name="Ali S.S."/>
            <person name="Shao J."/>
            <person name="Lary D.J."/>
            <person name="Kronmiller B."/>
            <person name="Shen D."/>
            <person name="Strem M.D."/>
            <person name="Amoako-Attah I."/>
            <person name="Akrofi A.Y."/>
            <person name="Begoude B.A."/>
            <person name="Ten Hoopen G.M."/>
            <person name="Coulibaly K."/>
            <person name="Kebe B.I."/>
            <person name="Melnick R.L."/>
            <person name="Guiltinan M.J."/>
            <person name="Tyler B.M."/>
            <person name="Meinhardt L.W."/>
            <person name="Bailey B.A."/>
        </authorList>
    </citation>
    <scope>NUCLEOTIDE SEQUENCE [LARGE SCALE GENOMIC DNA]</scope>
    <source>
        <strain evidence="2">sbr112.9</strain>
    </source>
</reference>
<dbReference type="Proteomes" id="UP000237271">
    <property type="component" value="Unassembled WGS sequence"/>
</dbReference>
<dbReference type="EMBL" id="NCKW01007984">
    <property type="protein sequence ID" value="POM68963.1"/>
    <property type="molecule type" value="Genomic_DNA"/>
</dbReference>
<keyword evidence="2" id="KW-1185">Reference proteome</keyword>
<sequence>MPKSRLQEAWSEGRYYLLPSFLQFLSYLASPKVTKEVDVKLVFRTFGDDIVEVARELDFFVDGQHPVGLPALPERFRLKLEPSARRVGTFYRDGFKEDGTALAVGTLTKVPFSSKLVEEGASAPNNFYAALDPEVKVIRGFQSIQATLDAMLQESSTLALRDYWEWWSAHAEDGQYGKLLLVDEEKDGIAVFFDDHIEAHHSHIVDVRDVRSGAPVDFEKSRGKYLQRVEPFAAITDPDYFTSLFEMYVTK</sequence>
<name>A0A2P4XTT5_9STRA</name>
<accession>A0A2P4XTT5</accession>
<protein>
    <submittedName>
        <fullName evidence="1">Uncharacterized protein</fullName>
    </submittedName>
</protein>
<proteinExistence type="predicted"/>
<evidence type="ECO:0000313" key="1">
    <source>
        <dbReference type="EMBL" id="POM68963.1"/>
    </source>
</evidence>